<sequence>MRFQALKERGRSPKLDNPRLYGTDGSAASYWSTG</sequence>
<reference evidence="2" key="1">
    <citation type="journal article" date="2008" name="BMC Genomics">
        <title>A conifer genomics resource of 200,000 spruce (Picea spp.) ESTs and 6,464 high-quality, sequence-finished full-length cDNAs for Sitka spruce (Picea sitchensis).</title>
        <authorList>
            <person name="Ralph S.G."/>
            <person name="Chun H.J."/>
            <person name="Kolosova N."/>
            <person name="Cooper D."/>
            <person name="Oddy C."/>
            <person name="Ritland C.E."/>
            <person name="Kirkpatrick R."/>
            <person name="Moore R."/>
            <person name="Barber S."/>
            <person name="Holt R.A."/>
            <person name="Jones S.J."/>
            <person name="Marra M.A."/>
            <person name="Douglas C.J."/>
            <person name="Ritland K."/>
            <person name="Bohlmann J."/>
        </authorList>
    </citation>
    <scope>NUCLEOTIDE SEQUENCE</scope>
    <source>
        <tissue evidence="2">Bark</tissue>
    </source>
</reference>
<proteinExistence type="evidence at transcript level"/>
<protein>
    <submittedName>
        <fullName evidence="2">Uncharacterized protein</fullName>
    </submittedName>
</protein>
<accession>A9NMD3</accession>
<evidence type="ECO:0000313" key="2">
    <source>
        <dbReference type="EMBL" id="ABK21794.1"/>
    </source>
</evidence>
<dbReference type="EMBL" id="EF082434">
    <property type="protein sequence ID" value="ABK21794.1"/>
    <property type="molecule type" value="mRNA"/>
</dbReference>
<feature type="compositionally biased region" description="Basic and acidic residues" evidence="1">
    <location>
        <begin position="1"/>
        <end position="17"/>
    </location>
</feature>
<dbReference type="AlphaFoldDB" id="A9NMD3"/>
<organism evidence="2">
    <name type="scientific">Picea sitchensis</name>
    <name type="common">Sitka spruce</name>
    <name type="synonym">Pinus sitchensis</name>
    <dbReference type="NCBI Taxonomy" id="3332"/>
    <lineage>
        <taxon>Eukaryota</taxon>
        <taxon>Viridiplantae</taxon>
        <taxon>Streptophyta</taxon>
        <taxon>Embryophyta</taxon>
        <taxon>Tracheophyta</taxon>
        <taxon>Spermatophyta</taxon>
        <taxon>Pinopsida</taxon>
        <taxon>Pinidae</taxon>
        <taxon>Conifers I</taxon>
        <taxon>Pinales</taxon>
        <taxon>Pinaceae</taxon>
        <taxon>Picea</taxon>
    </lineage>
</organism>
<evidence type="ECO:0000256" key="1">
    <source>
        <dbReference type="SAM" id="MobiDB-lite"/>
    </source>
</evidence>
<feature type="region of interest" description="Disordered" evidence="1">
    <location>
        <begin position="1"/>
        <end position="34"/>
    </location>
</feature>
<name>A9NMD3_PICSI</name>